<evidence type="ECO:0000256" key="1">
    <source>
        <dbReference type="ARBA" id="ARBA00022741"/>
    </source>
</evidence>
<dbReference type="Gene3D" id="2.40.100.10">
    <property type="entry name" value="Cyclophilin-like"/>
    <property type="match status" value="1"/>
</dbReference>
<accession>A0A0M2SFD7</accession>
<keyword evidence="6" id="KW-1185">Reference proteome</keyword>
<dbReference type="Proteomes" id="UP000034287">
    <property type="component" value="Unassembled WGS sequence"/>
</dbReference>
<dbReference type="GO" id="GO:0016787">
    <property type="term" value="F:hydrolase activity"/>
    <property type="evidence" value="ECO:0007669"/>
    <property type="project" value="UniProtKB-KW"/>
</dbReference>
<dbReference type="AlphaFoldDB" id="A0A0M2SFD7"/>
<dbReference type="PATRIC" id="fig|1432562.3.peg.2657"/>
<evidence type="ECO:0000313" key="5">
    <source>
        <dbReference type="EMBL" id="KKK32993.1"/>
    </source>
</evidence>
<keyword evidence="3" id="KW-0067">ATP-binding</keyword>
<feature type="domain" description="Carboxyltransferase" evidence="4">
    <location>
        <begin position="24"/>
        <end position="299"/>
    </location>
</feature>
<name>A0A0M2SFD7_9STAP</name>
<dbReference type="InterPro" id="IPR003778">
    <property type="entry name" value="CT_A_B"/>
</dbReference>
<evidence type="ECO:0000256" key="2">
    <source>
        <dbReference type="ARBA" id="ARBA00022801"/>
    </source>
</evidence>
<dbReference type="GO" id="GO:0005524">
    <property type="term" value="F:ATP binding"/>
    <property type="evidence" value="ECO:0007669"/>
    <property type="project" value="UniProtKB-KW"/>
</dbReference>
<dbReference type="NCBIfam" id="TIGR00724">
    <property type="entry name" value="urea_amlyse_rel"/>
    <property type="match status" value="1"/>
</dbReference>
<organism evidence="5 6">
    <name type="scientific">Salinicoccus sediminis</name>
    <dbReference type="NCBI Taxonomy" id="1432562"/>
    <lineage>
        <taxon>Bacteria</taxon>
        <taxon>Bacillati</taxon>
        <taxon>Bacillota</taxon>
        <taxon>Bacilli</taxon>
        <taxon>Bacillales</taxon>
        <taxon>Staphylococcaceae</taxon>
        <taxon>Salinicoccus</taxon>
    </lineage>
</organism>
<comment type="caution">
    <text evidence="5">The sequence shown here is derived from an EMBL/GenBank/DDBJ whole genome shotgun (WGS) entry which is preliminary data.</text>
</comment>
<dbReference type="SMART" id="SM00797">
    <property type="entry name" value="AHS2"/>
    <property type="match status" value="1"/>
</dbReference>
<keyword evidence="2" id="KW-0378">Hydrolase</keyword>
<sequence>MALKVMNPGLFTTVQDMGRYGHQAEGFSPAGAMDWRAMMLANRLLGNDEGAAVLEMTLHGASFEVTKDVTIATAGAEMPVAVDGREMKTATVMPLMKGEQISFGGAERGARTYLAVAGGFTVPEVFGSASTHTRSGIGGFGGRTLESGDRLKAAGGNGASGTGRIRVFDDGDDVIRVIPGQQYDRFKENLDTFYGSGYRLTKDCDRMGFRLDGEVIEAAGGHDVLSEPTQLGSIQIPKNGKPIILLNDRQTAGGYARIATVALCDIPKLVQKRQGDTIRFEEIGVDRAAELYKAEIGKIRSDEYFEIDNDFKSHRRPLAGKIESIMKR</sequence>
<dbReference type="PANTHER" id="PTHR43309">
    <property type="entry name" value="5-OXOPROLINASE SUBUNIT C"/>
    <property type="match status" value="1"/>
</dbReference>
<keyword evidence="1" id="KW-0547">Nucleotide-binding</keyword>
<dbReference type="STRING" id="1432562.WN59_13230"/>
<protein>
    <recommendedName>
        <fullName evidence="4">Carboxyltransferase domain-containing protein</fullName>
    </recommendedName>
</protein>
<evidence type="ECO:0000313" key="6">
    <source>
        <dbReference type="Proteomes" id="UP000034287"/>
    </source>
</evidence>
<evidence type="ECO:0000256" key="3">
    <source>
        <dbReference type="ARBA" id="ARBA00022840"/>
    </source>
</evidence>
<dbReference type="SUPFAM" id="SSF50891">
    <property type="entry name" value="Cyclophilin-like"/>
    <property type="match status" value="1"/>
</dbReference>
<proteinExistence type="predicted"/>
<dbReference type="PANTHER" id="PTHR43309:SF5">
    <property type="entry name" value="5-OXOPROLINASE SUBUNIT C"/>
    <property type="match status" value="1"/>
</dbReference>
<dbReference type="EMBL" id="LAYZ01000026">
    <property type="protein sequence ID" value="KKK32993.1"/>
    <property type="molecule type" value="Genomic_DNA"/>
</dbReference>
<dbReference type="InterPro" id="IPR029000">
    <property type="entry name" value="Cyclophilin-like_dom_sf"/>
</dbReference>
<dbReference type="InterPro" id="IPR052708">
    <property type="entry name" value="PxpC"/>
</dbReference>
<gene>
    <name evidence="5" type="ORF">WN59_13230</name>
</gene>
<dbReference type="Pfam" id="PF02626">
    <property type="entry name" value="CT_A_B"/>
    <property type="match status" value="1"/>
</dbReference>
<evidence type="ECO:0000259" key="4">
    <source>
        <dbReference type="SMART" id="SM00797"/>
    </source>
</evidence>
<reference evidence="5 6" key="1">
    <citation type="submission" date="2015-04" db="EMBL/GenBank/DDBJ databases">
        <title>Taxonomic description and genome sequence of Salinicoccus sediminis sp. nov., a novel hyper halotolerant bacterium isolated from marine sediment.</title>
        <authorList>
            <person name="Mathan Kumar R."/>
            <person name="Kaur G."/>
            <person name="Kumar N."/>
            <person name="Kumar A."/>
            <person name="Singh N.K."/>
            <person name="Kaur N."/>
            <person name="Mayilraj S."/>
        </authorList>
    </citation>
    <scope>NUCLEOTIDE SEQUENCE [LARGE SCALE GENOMIC DNA]</scope>
    <source>
        <strain evidence="5 6">SV-16</strain>
    </source>
</reference>